<dbReference type="Pfam" id="PF00905">
    <property type="entry name" value="Transpeptidase"/>
    <property type="match status" value="1"/>
</dbReference>
<proteinExistence type="inferred from homology"/>
<evidence type="ECO:0000313" key="7">
    <source>
        <dbReference type="EMBL" id="SHE78336.1"/>
    </source>
</evidence>
<sequence length="607" mass="67028">MKKENKKEKKPFFKSFNNRKKRLVLASVGITFVFFLLTLRLLYLMVFDHKELAAKAQEQWTNEVKIDAKRGKILDTNGLELAVSANVYRVDLDLKSIREYIDLKNKKSSEKISNETLSKDIGKALNMDENEVLNKLEYKLPSGLPANSVTLIRRIEKEQADNVKALKIRGIIVSPDTKRYYVNNNLLSHVIGVTDTDSNGLSGIELEYNKELSGIPGMVIGEVDRQDTALPYSESTFIHPVNGKDVTLTIDERLQNIADKAATKAMTEHKAKAASIIIMNPKNGEVLALANKPDFNPNNPYAGAEKFDGKTNSDKLQKMWRNMAVSDAFEPGSIFKIITAMAALEEGVAGGNETYYCPGFLKFPGMSSPIHCWKKEGHGTETFSQIMQNSCNVAFMEIGAKLGKERLNEYIKKFGLGQLSGIDLPGETPGIVKPIDEISPIDLATISFGQTDTVNPIQFMAAVNAVANNGVWIQPHVMKEISHIDNNGERVIDKKFEPKTKEVASAESCEKLRKVLEDTVSKGSGEHAYIEGAHIGGKTGTAEKVYNGVYMPGKYLSSFVGMAPCNDPKVTVMVVIDEPKGEYFGGLISAPIAQTVFEDLIGYLNLN</sequence>
<feature type="transmembrane region" description="Helical" evidence="4">
    <location>
        <begin position="23"/>
        <end position="46"/>
    </location>
</feature>
<evidence type="ECO:0000259" key="6">
    <source>
        <dbReference type="Pfam" id="PF03717"/>
    </source>
</evidence>
<keyword evidence="4" id="KW-1133">Transmembrane helix</keyword>
<dbReference type="STRING" id="1533.SAMN05443638_11144"/>
<organism evidence="7 8">
    <name type="scientific">Clostridium fallax</name>
    <dbReference type="NCBI Taxonomy" id="1533"/>
    <lineage>
        <taxon>Bacteria</taxon>
        <taxon>Bacillati</taxon>
        <taxon>Bacillota</taxon>
        <taxon>Clostridia</taxon>
        <taxon>Eubacteriales</taxon>
        <taxon>Clostridiaceae</taxon>
        <taxon>Clostridium</taxon>
    </lineage>
</organism>
<evidence type="ECO:0000256" key="1">
    <source>
        <dbReference type="ARBA" id="ARBA00004370"/>
    </source>
</evidence>
<dbReference type="PANTHER" id="PTHR30627:SF1">
    <property type="entry name" value="PEPTIDOGLYCAN D,D-TRANSPEPTIDASE FTSI"/>
    <property type="match status" value="1"/>
</dbReference>
<evidence type="ECO:0000259" key="5">
    <source>
        <dbReference type="Pfam" id="PF00905"/>
    </source>
</evidence>
<dbReference type="EMBL" id="FQVM01000011">
    <property type="protein sequence ID" value="SHE78336.1"/>
    <property type="molecule type" value="Genomic_DNA"/>
</dbReference>
<reference evidence="7 8" key="1">
    <citation type="submission" date="2016-11" db="EMBL/GenBank/DDBJ databases">
        <authorList>
            <person name="Jaros S."/>
            <person name="Januszkiewicz K."/>
            <person name="Wedrychowicz H."/>
        </authorList>
    </citation>
    <scope>NUCLEOTIDE SEQUENCE [LARGE SCALE GENOMIC DNA]</scope>
    <source>
        <strain evidence="7 8">DSM 2631</strain>
    </source>
</reference>
<protein>
    <submittedName>
        <fullName evidence="7">Stage V sporulation protein D (Sporulation-specific penicillin-binding protein)</fullName>
    </submittedName>
</protein>
<name>A0A1M4WAT7_9CLOT</name>
<dbReference type="Gene3D" id="3.90.1310.10">
    <property type="entry name" value="Penicillin-binding protein 2a (Domain 2)"/>
    <property type="match status" value="1"/>
</dbReference>
<dbReference type="Proteomes" id="UP000184035">
    <property type="component" value="Unassembled WGS sequence"/>
</dbReference>
<dbReference type="InterPro" id="IPR005311">
    <property type="entry name" value="PBP_dimer"/>
</dbReference>
<keyword evidence="4" id="KW-0812">Transmembrane</keyword>
<dbReference type="InterPro" id="IPR011927">
    <property type="entry name" value="SpoVD_pbp"/>
</dbReference>
<dbReference type="InterPro" id="IPR036138">
    <property type="entry name" value="PBP_dimer_sf"/>
</dbReference>
<dbReference type="GO" id="GO:0008658">
    <property type="term" value="F:penicillin binding"/>
    <property type="evidence" value="ECO:0007669"/>
    <property type="project" value="InterPro"/>
</dbReference>
<accession>A0A1M4WAT7</accession>
<dbReference type="Pfam" id="PF03717">
    <property type="entry name" value="PBP_dimer"/>
    <property type="match status" value="1"/>
</dbReference>
<evidence type="ECO:0000256" key="4">
    <source>
        <dbReference type="SAM" id="Phobius"/>
    </source>
</evidence>
<dbReference type="GO" id="GO:0005886">
    <property type="term" value="C:plasma membrane"/>
    <property type="evidence" value="ECO:0007669"/>
    <property type="project" value="TreeGrafter"/>
</dbReference>
<dbReference type="NCBIfam" id="TIGR02214">
    <property type="entry name" value="spoVD_pbp"/>
    <property type="match status" value="1"/>
</dbReference>
<comment type="subcellular location">
    <subcellularLocation>
        <location evidence="1">Membrane</location>
    </subcellularLocation>
</comment>
<comment type="similarity">
    <text evidence="2">Belongs to the transpeptidase family.</text>
</comment>
<dbReference type="InterPro" id="IPR050515">
    <property type="entry name" value="Beta-lactam/transpept"/>
</dbReference>
<keyword evidence="8" id="KW-1185">Reference proteome</keyword>
<evidence type="ECO:0000313" key="8">
    <source>
        <dbReference type="Proteomes" id="UP000184035"/>
    </source>
</evidence>
<dbReference type="Gene3D" id="3.40.710.10">
    <property type="entry name" value="DD-peptidase/beta-lactamase superfamily"/>
    <property type="match status" value="1"/>
</dbReference>
<dbReference type="GO" id="GO:0071555">
    <property type="term" value="P:cell wall organization"/>
    <property type="evidence" value="ECO:0007669"/>
    <property type="project" value="TreeGrafter"/>
</dbReference>
<dbReference type="PANTHER" id="PTHR30627">
    <property type="entry name" value="PEPTIDOGLYCAN D,D-TRANSPEPTIDASE"/>
    <property type="match status" value="1"/>
</dbReference>
<gene>
    <name evidence="7" type="ORF">SAMN05443638_11144</name>
</gene>
<dbReference type="SUPFAM" id="SSF56519">
    <property type="entry name" value="Penicillin binding protein dimerisation domain"/>
    <property type="match status" value="1"/>
</dbReference>
<dbReference type="SUPFAM" id="SSF56601">
    <property type="entry name" value="beta-lactamase/transpeptidase-like"/>
    <property type="match status" value="1"/>
</dbReference>
<evidence type="ECO:0000256" key="2">
    <source>
        <dbReference type="ARBA" id="ARBA00007171"/>
    </source>
</evidence>
<feature type="domain" description="Penicillin-binding protein transpeptidase" evidence="5">
    <location>
        <begin position="275"/>
        <end position="597"/>
    </location>
</feature>
<dbReference type="InterPro" id="IPR012338">
    <property type="entry name" value="Beta-lactam/transpept-like"/>
</dbReference>
<dbReference type="RefSeq" id="WP_072895548.1">
    <property type="nucleotide sequence ID" value="NZ_FQVM01000011.1"/>
</dbReference>
<dbReference type="InterPro" id="IPR001460">
    <property type="entry name" value="PCN-bd_Tpept"/>
</dbReference>
<feature type="domain" description="Penicillin-binding protein dimerisation" evidence="6">
    <location>
        <begin position="66"/>
        <end position="227"/>
    </location>
</feature>
<keyword evidence="3 4" id="KW-0472">Membrane</keyword>
<dbReference type="OrthoDB" id="9804124at2"/>
<dbReference type="AlphaFoldDB" id="A0A1M4WAT7"/>
<evidence type="ECO:0000256" key="3">
    <source>
        <dbReference type="ARBA" id="ARBA00023136"/>
    </source>
</evidence>
<dbReference type="Gene3D" id="3.30.450.330">
    <property type="match status" value="1"/>
</dbReference>